<name>A0A1L9SDC0_9EURO</name>
<dbReference type="CDD" id="cd02440">
    <property type="entry name" value="AdoMet_MTases"/>
    <property type="match status" value="1"/>
</dbReference>
<dbReference type="PANTHER" id="PTHR43591">
    <property type="entry name" value="METHYLTRANSFERASE"/>
    <property type="match status" value="1"/>
</dbReference>
<dbReference type="AlphaFoldDB" id="A0A1L9SDC0"/>
<reference evidence="2" key="1">
    <citation type="journal article" date="2017" name="Genome Biol.">
        <title>Comparative genomics reveals high biological diversity and specific adaptations in the industrially and medically important fungal genus Aspergillus.</title>
        <authorList>
            <person name="de Vries R.P."/>
            <person name="Riley R."/>
            <person name="Wiebenga A."/>
            <person name="Aguilar-Osorio G."/>
            <person name="Amillis S."/>
            <person name="Uchima C.A."/>
            <person name="Anderluh G."/>
            <person name="Asadollahi M."/>
            <person name="Askin M."/>
            <person name="Barry K."/>
            <person name="Battaglia E."/>
            <person name="Bayram O."/>
            <person name="Benocci T."/>
            <person name="Braus-Stromeyer S.A."/>
            <person name="Caldana C."/>
            <person name="Canovas D."/>
            <person name="Cerqueira G.C."/>
            <person name="Chen F."/>
            <person name="Chen W."/>
            <person name="Choi C."/>
            <person name="Clum A."/>
            <person name="Dos Santos R.A."/>
            <person name="Damasio A.R."/>
            <person name="Diallinas G."/>
            <person name="Emri T."/>
            <person name="Fekete E."/>
            <person name="Flipphi M."/>
            <person name="Freyberg S."/>
            <person name="Gallo A."/>
            <person name="Gournas C."/>
            <person name="Habgood R."/>
            <person name="Hainaut M."/>
            <person name="Harispe M.L."/>
            <person name="Henrissat B."/>
            <person name="Hilden K.S."/>
            <person name="Hope R."/>
            <person name="Hossain A."/>
            <person name="Karabika E."/>
            <person name="Karaffa L."/>
            <person name="Karanyi Z."/>
            <person name="Krasevec N."/>
            <person name="Kuo A."/>
            <person name="Kusch H."/>
            <person name="LaButti K."/>
            <person name="Lagendijk E.L."/>
            <person name="Lapidus A."/>
            <person name="Levasseur A."/>
            <person name="Lindquist E."/>
            <person name="Lipzen A."/>
            <person name="Logrieco A.F."/>
            <person name="MacCabe A."/>
            <person name="Maekelae M.R."/>
            <person name="Malavazi I."/>
            <person name="Melin P."/>
            <person name="Meyer V."/>
            <person name="Mielnichuk N."/>
            <person name="Miskei M."/>
            <person name="Molnar A.P."/>
            <person name="Mule G."/>
            <person name="Ngan C.Y."/>
            <person name="Orejas M."/>
            <person name="Orosz E."/>
            <person name="Ouedraogo J.P."/>
            <person name="Overkamp K.M."/>
            <person name="Park H.-S."/>
            <person name="Perrone G."/>
            <person name="Piumi F."/>
            <person name="Punt P.J."/>
            <person name="Ram A.F."/>
            <person name="Ramon A."/>
            <person name="Rauscher S."/>
            <person name="Record E."/>
            <person name="Riano-Pachon D.M."/>
            <person name="Robert V."/>
            <person name="Roehrig J."/>
            <person name="Ruller R."/>
            <person name="Salamov A."/>
            <person name="Salih N.S."/>
            <person name="Samson R.A."/>
            <person name="Sandor E."/>
            <person name="Sanguinetti M."/>
            <person name="Schuetze T."/>
            <person name="Sepcic K."/>
            <person name="Shelest E."/>
            <person name="Sherlock G."/>
            <person name="Sophianopoulou V."/>
            <person name="Squina F.M."/>
            <person name="Sun H."/>
            <person name="Susca A."/>
            <person name="Todd R.B."/>
            <person name="Tsang A."/>
            <person name="Unkles S.E."/>
            <person name="van de Wiele N."/>
            <person name="van Rossen-Uffink D."/>
            <person name="Oliveira J.V."/>
            <person name="Vesth T.C."/>
            <person name="Visser J."/>
            <person name="Yu J.-H."/>
            <person name="Zhou M."/>
            <person name="Andersen M.R."/>
            <person name="Archer D.B."/>
            <person name="Baker S.E."/>
            <person name="Benoit I."/>
            <person name="Brakhage A.A."/>
            <person name="Braus G.H."/>
            <person name="Fischer R."/>
            <person name="Frisvad J.C."/>
            <person name="Goldman G.H."/>
            <person name="Houbraken J."/>
            <person name="Oakley B."/>
            <person name="Pocsi I."/>
            <person name="Scazzocchio C."/>
            <person name="Seiboth B."/>
            <person name="vanKuyk P.A."/>
            <person name="Wortman J."/>
            <person name="Dyer P.S."/>
            <person name="Grigoriev I.V."/>
        </authorList>
    </citation>
    <scope>NUCLEOTIDE SEQUENCE [LARGE SCALE GENOMIC DNA]</scope>
    <source>
        <strain evidence="2">CBS 506.65</strain>
    </source>
</reference>
<evidence type="ECO:0000313" key="2">
    <source>
        <dbReference type="Proteomes" id="UP000184188"/>
    </source>
</evidence>
<dbReference type="Pfam" id="PF13489">
    <property type="entry name" value="Methyltransf_23"/>
    <property type="match status" value="1"/>
</dbReference>
<gene>
    <name evidence="1" type="ORF">ASPZODRAFT_675583</name>
</gene>
<dbReference type="GeneID" id="34615937"/>
<dbReference type="RefSeq" id="XP_022579597.1">
    <property type="nucleotide sequence ID" value="XM_022729473.1"/>
</dbReference>
<protein>
    <recommendedName>
        <fullName evidence="3">Methyltransferase domain-containing protein</fullName>
    </recommendedName>
</protein>
<keyword evidence="2" id="KW-1185">Reference proteome</keyword>
<dbReference type="Gene3D" id="3.40.50.150">
    <property type="entry name" value="Vaccinia Virus protein VP39"/>
    <property type="match status" value="1"/>
</dbReference>
<sequence length="315" mass="36328">MADLCGEMTTDKGRDTTSVASRIYNGLMENGRRYQVLREDKYWGPSDEQQFETMEAGYLDYHEKNRLHRAPIGDSPQHILDIGTGKGSWAQDVADMYEMATVRGVDLYPPPDTWVAPNCILEVDDVLQPWTWREPFDLIHMRLMLGAFTPAEWDRVYQQCYDNLRPGGWIEQIELDVRVMSDDGTLPEDSLLAGWGETFLRCGQRCGRPLDTQTTMRAAIERAGFVNASEKLYKCPIGAWPKDPQFKDAGSINLAHWSSGLEGWAMWLLTKYGEPEPWKREEVQVYVAKVRQELKRPGQHIYHLTRRVWAQKPEK</sequence>
<dbReference type="STRING" id="1073090.A0A1L9SDC0"/>
<organism evidence="1 2">
    <name type="scientific">Penicilliopsis zonata CBS 506.65</name>
    <dbReference type="NCBI Taxonomy" id="1073090"/>
    <lineage>
        <taxon>Eukaryota</taxon>
        <taxon>Fungi</taxon>
        <taxon>Dikarya</taxon>
        <taxon>Ascomycota</taxon>
        <taxon>Pezizomycotina</taxon>
        <taxon>Eurotiomycetes</taxon>
        <taxon>Eurotiomycetidae</taxon>
        <taxon>Eurotiales</taxon>
        <taxon>Aspergillaceae</taxon>
        <taxon>Penicilliopsis</taxon>
    </lineage>
</organism>
<accession>A0A1L9SDC0</accession>
<dbReference type="EMBL" id="KV878346">
    <property type="protein sequence ID" value="OJJ45087.1"/>
    <property type="molecule type" value="Genomic_DNA"/>
</dbReference>
<dbReference type="SUPFAM" id="SSF53335">
    <property type="entry name" value="S-adenosyl-L-methionine-dependent methyltransferases"/>
    <property type="match status" value="1"/>
</dbReference>
<evidence type="ECO:0000313" key="1">
    <source>
        <dbReference type="EMBL" id="OJJ45087.1"/>
    </source>
</evidence>
<dbReference type="GO" id="GO:0008168">
    <property type="term" value="F:methyltransferase activity"/>
    <property type="evidence" value="ECO:0007669"/>
    <property type="project" value="TreeGrafter"/>
</dbReference>
<dbReference type="PANTHER" id="PTHR43591:SF10">
    <property type="entry name" value="ABC TRANSMEMBRANE TYPE-1 DOMAIN-CONTAINING PROTEIN-RELATED"/>
    <property type="match status" value="1"/>
</dbReference>
<evidence type="ECO:0008006" key="3">
    <source>
        <dbReference type="Google" id="ProtNLM"/>
    </source>
</evidence>
<dbReference type="VEuPathDB" id="FungiDB:ASPZODRAFT_675583"/>
<proteinExistence type="predicted"/>
<dbReference type="OrthoDB" id="529367at2759"/>
<dbReference type="InterPro" id="IPR029063">
    <property type="entry name" value="SAM-dependent_MTases_sf"/>
</dbReference>
<dbReference type="Proteomes" id="UP000184188">
    <property type="component" value="Unassembled WGS sequence"/>
</dbReference>